<sequence length="160" mass="18143">MQPFMREQLDRLCLSPGQLAPNAWRMAIAWMTTAKLNKDKLKRMMEQKDAVPINLRKKCKGDSAPKSVSEEFVVVGSDGGHGHRQSMHALGGRLGVKALAKDDELKRTTESYRKALNQLKALSEQMEMARARAMEEYKSSDACDDNNTKYFFSGFELLRK</sequence>
<feature type="coiled-coil region" evidence="1">
    <location>
        <begin position="105"/>
        <end position="136"/>
    </location>
</feature>
<protein>
    <submittedName>
        <fullName evidence="2">Uncharacterized protein</fullName>
    </submittedName>
</protein>
<accession>A0A2N9EFI4</accession>
<evidence type="ECO:0000256" key="1">
    <source>
        <dbReference type="SAM" id="Coils"/>
    </source>
</evidence>
<proteinExistence type="predicted"/>
<evidence type="ECO:0000313" key="2">
    <source>
        <dbReference type="EMBL" id="SPC73339.1"/>
    </source>
</evidence>
<dbReference type="AlphaFoldDB" id="A0A2N9EFI4"/>
<dbReference type="EMBL" id="OIVN01000052">
    <property type="protein sequence ID" value="SPC73339.1"/>
    <property type="molecule type" value="Genomic_DNA"/>
</dbReference>
<name>A0A2N9EFI4_FAGSY</name>
<organism evidence="2">
    <name type="scientific">Fagus sylvatica</name>
    <name type="common">Beechnut</name>
    <dbReference type="NCBI Taxonomy" id="28930"/>
    <lineage>
        <taxon>Eukaryota</taxon>
        <taxon>Viridiplantae</taxon>
        <taxon>Streptophyta</taxon>
        <taxon>Embryophyta</taxon>
        <taxon>Tracheophyta</taxon>
        <taxon>Spermatophyta</taxon>
        <taxon>Magnoliopsida</taxon>
        <taxon>eudicotyledons</taxon>
        <taxon>Gunneridae</taxon>
        <taxon>Pentapetalae</taxon>
        <taxon>rosids</taxon>
        <taxon>fabids</taxon>
        <taxon>Fagales</taxon>
        <taxon>Fagaceae</taxon>
        <taxon>Fagus</taxon>
    </lineage>
</organism>
<gene>
    <name evidence="2" type="ORF">FSB_LOCUS1221</name>
</gene>
<reference evidence="2" key="1">
    <citation type="submission" date="2018-02" db="EMBL/GenBank/DDBJ databases">
        <authorList>
            <person name="Cohen D.B."/>
            <person name="Kent A.D."/>
        </authorList>
    </citation>
    <scope>NUCLEOTIDE SEQUENCE</scope>
</reference>
<keyword evidence="1" id="KW-0175">Coiled coil</keyword>